<feature type="domain" description="Cupin type-2" evidence="2">
    <location>
        <begin position="65"/>
        <end position="132"/>
    </location>
</feature>
<sequence>MKLNFIFTCTLLLISLPNVAAQPKQSISEAGSRPSIAGPEQFFTGAARIDPLFPATDEINASAAYVTFEPGTRTAWHIHPKGQQIIVTQGVGYTQEWGKPRQQIKPGDVIWCPAGIKHWHGAAPKTAMTHLVVTGQDNEGRNVSWLEKVSDEQYLGQDQADKTGKHP</sequence>
<protein>
    <recommendedName>
        <fullName evidence="2">Cupin type-2 domain-containing protein</fullName>
    </recommendedName>
</protein>
<dbReference type="InterPro" id="IPR047263">
    <property type="entry name" value="HNL-like_cupin"/>
</dbReference>
<evidence type="ECO:0000313" key="3">
    <source>
        <dbReference type="EMBL" id="BCV43618.1"/>
    </source>
</evidence>
<dbReference type="CDD" id="cd02233">
    <property type="entry name" value="cupin_HNL-like"/>
    <property type="match status" value="1"/>
</dbReference>
<dbReference type="Gene3D" id="2.60.120.10">
    <property type="entry name" value="Jelly Rolls"/>
    <property type="match status" value="1"/>
</dbReference>
<dbReference type="Pfam" id="PF07883">
    <property type="entry name" value="Cupin_2"/>
    <property type="match status" value="1"/>
</dbReference>
<organism evidence="3 4">
    <name type="scientific">Shewanella algae</name>
    <dbReference type="NCBI Taxonomy" id="38313"/>
    <lineage>
        <taxon>Bacteria</taxon>
        <taxon>Pseudomonadati</taxon>
        <taxon>Pseudomonadota</taxon>
        <taxon>Gammaproteobacteria</taxon>
        <taxon>Alteromonadales</taxon>
        <taxon>Shewanellaceae</taxon>
        <taxon>Shewanella</taxon>
    </lineage>
</organism>
<dbReference type="AlphaFoldDB" id="A0AAD1K731"/>
<dbReference type="InterPro" id="IPR014710">
    <property type="entry name" value="RmlC-like_jellyroll"/>
</dbReference>
<evidence type="ECO:0000313" key="4">
    <source>
        <dbReference type="Proteomes" id="UP000825078"/>
    </source>
</evidence>
<dbReference type="InterPro" id="IPR013096">
    <property type="entry name" value="Cupin_2"/>
</dbReference>
<gene>
    <name evidence="3" type="ORF">TUM17379_06360</name>
</gene>
<reference evidence="3" key="1">
    <citation type="submission" date="2021-05" db="EMBL/GenBank/DDBJ databases">
        <title>Molecular characterization for Shewanella algae harboring chromosomal blaOXA-55-like strains isolated from clinical and environment sample.</title>
        <authorList>
            <person name="Ohama Y."/>
            <person name="Aoki K."/>
            <person name="Harada S."/>
            <person name="Moriya K."/>
            <person name="Ishii Y."/>
            <person name="Tateda K."/>
        </authorList>
    </citation>
    <scope>NUCLEOTIDE SEQUENCE</scope>
    <source>
        <strain evidence="3">TUM17379</strain>
    </source>
</reference>
<name>A0AAD1K731_9GAMM</name>
<dbReference type="PANTHER" id="PTHR43698">
    <property type="entry name" value="RIBD C-TERMINAL DOMAIN CONTAINING PROTEIN"/>
    <property type="match status" value="1"/>
</dbReference>
<dbReference type="SUPFAM" id="SSF51182">
    <property type="entry name" value="RmlC-like cupins"/>
    <property type="match status" value="1"/>
</dbReference>
<evidence type="ECO:0000256" key="1">
    <source>
        <dbReference type="SAM" id="SignalP"/>
    </source>
</evidence>
<evidence type="ECO:0000259" key="2">
    <source>
        <dbReference type="Pfam" id="PF07883"/>
    </source>
</evidence>
<dbReference type="RefSeq" id="WP_101059276.1">
    <property type="nucleotide sequence ID" value="NZ_AP024613.1"/>
</dbReference>
<keyword evidence="1" id="KW-0732">Signal</keyword>
<feature type="signal peptide" evidence="1">
    <location>
        <begin position="1"/>
        <end position="20"/>
    </location>
</feature>
<feature type="chain" id="PRO_5041931403" description="Cupin type-2 domain-containing protein" evidence="1">
    <location>
        <begin position="21"/>
        <end position="167"/>
    </location>
</feature>
<dbReference type="PANTHER" id="PTHR43698:SF1">
    <property type="entry name" value="BLL4564 PROTEIN"/>
    <property type="match status" value="1"/>
</dbReference>
<dbReference type="InterPro" id="IPR011051">
    <property type="entry name" value="RmlC_Cupin_sf"/>
</dbReference>
<accession>A0AAD1K731</accession>
<dbReference type="Proteomes" id="UP000825078">
    <property type="component" value="Chromosome"/>
</dbReference>
<proteinExistence type="predicted"/>
<dbReference type="EMBL" id="AP024613">
    <property type="protein sequence ID" value="BCV43618.1"/>
    <property type="molecule type" value="Genomic_DNA"/>
</dbReference>